<feature type="region of interest" description="Disordered" evidence="1">
    <location>
        <begin position="1"/>
        <end position="54"/>
    </location>
</feature>
<keyword evidence="3" id="KW-1185">Reference proteome</keyword>
<evidence type="ECO:0000256" key="1">
    <source>
        <dbReference type="SAM" id="MobiDB-lite"/>
    </source>
</evidence>
<gene>
    <name evidence="2" type="ORF">GWK47_033536</name>
</gene>
<name>A0A8J4YRY4_CHIOP</name>
<dbReference type="EMBL" id="JACEEZ010002791">
    <property type="protein sequence ID" value="KAG0727956.1"/>
    <property type="molecule type" value="Genomic_DNA"/>
</dbReference>
<sequence>MGAGHLTKSWRRSCGDPEREGTRARRPVYRDSRRPRGVPTLKPGSHLPTARTVRPSFGVPPGRVLFCTHGRSAERHGRLRTIYILAARWFYAGSWVQIRPVRRRRRVCSANCFLRGPFVPPLNDASGASWPPHCEAEPPTSGSCGVSERLGITLRHEPEEMWRGTSVWDAPLCVRSSMKCVRRYGRLVLHCFICKPPLRMEEIAEEFQQSVELPTLSGAVDGSTSYPEPALSWVLIFQLQRTFSTILMGVSRSAYRFIYLDVGSYGREHDGIVVAQSTCWQGH</sequence>
<protein>
    <submittedName>
        <fullName evidence="2">Uncharacterized protein</fullName>
    </submittedName>
</protein>
<evidence type="ECO:0000313" key="3">
    <source>
        <dbReference type="Proteomes" id="UP000770661"/>
    </source>
</evidence>
<feature type="compositionally biased region" description="Basic and acidic residues" evidence="1">
    <location>
        <begin position="13"/>
        <end position="34"/>
    </location>
</feature>
<organism evidence="2 3">
    <name type="scientific">Chionoecetes opilio</name>
    <name type="common">Atlantic snow crab</name>
    <name type="synonym">Cancer opilio</name>
    <dbReference type="NCBI Taxonomy" id="41210"/>
    <lineage>
        <taxon>Eukaryota</taxon>
        <taxon>Metazoa</taxon>
        <taxon>Ecdysozoa</taxon>
        <taxon>Arthropoda</taxon>
        <taxon>Crustacea</taxon>
        <taxon>Multicrustacea</taxon>
        <taxon>Malacostraca</taxon>
        <taxon>Eumalacostraca</taxon>
        <taxon>Eucarida</taxon>
        <taxon>Decapoda</taxon>
        <taxon>Pleocyemata</taxon>
        <taxon>Brachyura</taxon>
        <taxon>Eubrachyura</taxon>
        <taxon>Majoidea</taxon>
        <taxon>Majidae</taxon>
        <taxon>Chionoecetes</taxon>
    </lineage>
</organism>
<accession>A0A8J4YRY4</accession>
<comment type="caution">
    <text evidence="2">The sequence shown here is derived from an EMBL/GenBank/DDBJ whole genome shotgun (WGS) entry which is preliminary data.</text>
</comment>
<reference evidence="2" key="1">
    <citation type="submission" date="2020-07" db="EMBL/GenBank/DDBJ databases">
        <title>The High-quality genome of the commercially important snow crab, Chionoecetes opilio.</title>
        <authorList>
            <person name="Jeong J.-H."/>
            <person name="Ryu S."/>
        </authorList>
    </citation>
    <scope>NUCLEOTIDE SEQUENCE</scope>
    <source>
        <strain evidence="2">MADBK_172401_WGS</strain>
        <tissue evidence="2">Digestive gland</tissue>
    </source>
</reference>
<proteinExistence type="predicted"/>
<dbReference type="AlphaFoldDB" id="A0A8J4YRY4"/>
<dbReference type="Proteomes" id="UP000770661">
    <property type="component" value="Unassembled WGS sequence"/>
</dbReference>
<evidence type="ECO:0000313" key="2">
    <source>
        <dbReference type="EMBL" id="KAG0727956.1"/>
    </source>
</evidence>